<dbReference type="KEGG" id="tad:TRIADDRAFT_26681"/>
<keyword evidence="10" id="KW-1185">Reference proteome</keyword>
<dbReference type="CTD" id="6754633"/>
<dbReference type="PANTHER" id="PTHR44133">
    <property type="entry name" value="CLEAVAGE STIMULATION FACTOR SUBUNIT 1"/>
    <property type="match status" value="1"/>
</dbReference>
<proteinExistence type="predicted"/>
<dbReference type="InParanoid" id="B3RZT4"/>
<feature type="repeat" description="WD" evidence="7">
    <location>
        <begin position="210"/>
        <end position="244"/>
    </location>
</feature>
<comment type="subcellular location">
    <subcellularLocation>
        <location evidence="1">Nucleus</location>
    </subcellularLocation>
</comment>
<dbReference type="FunFam" id="1.20.960.50:FF:000001">
    <property type="entry name" value="Cleavage stimulation factor subunit 1"/>
    <property type="match status" value="1"/>
</dbReference>
<dbReference type="Proteomes" id="UP000009022">
    <property type="component" value="Unassembled WGS sequence"/>
</dbReference>
<feature type="repeat" description="WD" evidence="7">
    <location>
        <begin position="292"/>
        <end position="333"/>
    </location>
</feature>
<evidence type="ECO:0000259" key="8">
    <source>
        <dbReference type="Pfam" id="PF16699"/>
    </source>
</evidence>
<dbReference type="InterPro" id="IPR019775">
    <property type="entry name" value="WD40_repeat_CS"/>
</dbReference>
<dbReference type="OrthoDB" id="14421at2759"/>
<evidence type="ECO:0000256" key="2">
    <source>
        <dbReference type="ARBA" id="ARBA00022574"/>
    </source>
</evidence>
<dbReference type="HOGENOM" id="CLU_041619_0_0_1"/>
<dbReference type="Pfam" id="PF16699">
    <property type="entry name" value="CSTF1_dimer"/>
    <property type="match status" value="1"/>
</dbReference>
<evidence type="ECO:0000256" key="3">
    <source>
        <dbReference type="ARBA" id="ARBA00022664"/>
    </source>
</evidence>
<dbReference type="GO" id="GO:0005848">
    <property type="term" value="C:mRNA cleavage stimulating factor complex"/>
    <property type="evidence" value="ECO:0000318"/>
    <property type="project" value="GO_Central"/>
</dbReference>
<evidence type="ECO:0000256" key="5">
    <source>
        <dbReference type="ARBA" id="ARBA00023242"/>
    </source>
</evidence>
<dbReference type="InterPro" id="IPR015943">
    <property type="entry name" value="WD40/YVTN_repeat-like_dom_sf"/>
</dbReference>
<dbReference type="InterPro" id="IPR032028">
    <property type="entry name" value="CSTF1_dimer"/>
</dbReference>
<feature type="repeat" description="WD" evidence="7">
    <location>
        <begin position="93"/>
        <end position="127"/>
    </location>
</feature>
<dbReference type="SMART" id="SM00320">
    <property type="entry name" value="WD40"/>
    <property type="match status" value="6"/>
</dbReference>
<name>B3RZT4_TRIAD</name>
<dbReference type="EMBL" id="DS985246">
    <property type="protein sequence ID" value="EDV23894.1"/>
    <property type="molecule type" value="Genomic_DNA"/>
</dbReference>
<dbReference type="PROSITE" id="PS00678">
    <property type="entry name" value="WD_REPEATS_1"/>
    <property type="match status" value="1"/>
</dbReference>
<dbReference type="AlphaFoldDB" id="B3RZT4"/>
<keyword evidence="5" id="KW-0539">Nucleus</keyword>
<organism evidence="9 10">
    <name type="scientific">Trichoplax adhaerens</name>
    <name type="common">Trichoplax reptans</name>
    <dbReference type="NCBI Taxonomy" id="10228"/>
    <lineage>
        <taxon>Eukaryota</taxon>
        <taxon>Metazoa</taxon>
        <taxon>Placozoa</taxon>
        <taxon>Uniplacotomia</taxon>
        <taxon>Trichoplacea</taxon>
        <taxon>Trichoplacidae</taxon>
        <taxon>Trichoplax</taxon>
    </lineage>
</organism>
<protein>
    <recommendedName>
        <fullName evidence="6">Cleavage stimulation factor 50 kDa subunit</fullName>
    </recommendedName>
</protein>
<dbReference type="eggNOG" id="KOG0640">
    <property type="taxonomic scope" value="Eukaryota"/>
</dbReference>
<dbReference type="InterPro" id="IPR038184">
    <property type="entry name" value="CSTF1_dimer_sf"/>
</dbReference>
<evidence type="ECO:0000313" key="10">
    <source>
        <dbReference type="Proteomes" id="UP000009022"/>
    </source>
</evidence>
<dbReference type="PRINTS" id="PR00320">
    <property type="entry name" value="GPROTEINBRPT"/>
</dbReference>
<accession>B3RZT4</accession>
<dbReference type="Gene3D" id="2.130.10.10">
    <property type="entry name" value="YVTN repeat-like/Quinoprotein amine dehydrogenase"/>
    <property type="match status" value="2"/>
</dbReference>
<gene>
    <name evidence="9" type="ORF">TRIADDRAFT_26681</name>
</gene>
<keyword evidence="4" id="KW-0677">Repeat</keyword>
<dbReference type="InterPro" id="IPR044633">
    <property type="entry name" value="CstF1-like"/>
</dbReference>
<dbReference type="PANTHER" id="PTHR44133:SF2">
    <property type="entry name" value="CLEAVAGE STIMULATION FACTOR SUBUNIT 1"/>
    <property type="match status" value="1"/>
</dbReference>
<dbReference type="InterPro" id="IPR020472">
    <property type="entry name" value="WD40_PAC1"/>
</dbReference>
<dbReference type="SUPFAM" id="SSF50978">
    <property type="entry name" value="WD40 repeat-like"/>
    <property type="match status" value="1"/>
</dbReference>
<feature type="domain" description="Cleavage stimulation factor subunit 1 dimerisation" evidence="8">
    <location>
        <begin position="3"/>
        <end position="58"/>
    </location>
</feature>
<feature type="repeat" description="WD" evidence="7">
    <location>
        <begin position="159"/>
        <end position="200"/>
    </location>
</feature>
<dbReference type="OMA" id="HTEDYVM"/>
<keyword evidence="3" id="KW-0507">mRNA processing</keyword>
<dbReference type="PhylomeDB" id="B3RZT4"/>
<evidence type="ECO:0000256" key="1">
    <source>
        <dbReference type="ARBA" id="ARBA00004123"/>
    </source>
</evidence>
<evidence type="ECO:0000256" key="6">
    <source>
        <dbReference type="ARBA" id="ARBA00029851"/>
    </source>
</evidence>
<evidence type="ECO:0000313" key="9">
    <source>
        <dbReference type="EMBL" id="EDV23894.1"/>
    </source>
</evidence>
<dbReference type="GeneID" id="6754633"/>
<evidence type="ECO:0000256" key="4">
    <source>
        <dbReference type="ARBA" id="ARBA00022737"/>
    </source>
</evidence>
<dbReference type="FunCoup" id="B3RZT4">
    <property type="interactions" value="2365"/>
</dbReference>
<dbReference type="STRING" id="10228.B3RZT4"/>
<dbReference type="CDD" id="cd00200">
    <property type="entry name" value="WD40"/>
    <property type="match status" value="1"/>
</dbReference>
<sequence>MSEIVKNREQLYKLIISQLRYDGYEDIAALVGNTVNTLETCAPSSKLFNIVSRSLSSESQGRLANVGEGIDLEYEGDVIVNSPPVFMYETCYVTAHKAPCRVACFTKDDRLVATGSVDNSIKILDVDRMIAKGISDIPLNEPQPQSGQQMESHPVIRTLYDHSEAVTALEFHPKMPILASGSRDRTVKLFDFSKPSIKRAFKSIQDAYGIRSISFHPTGDYLLVGSEHSTVRLYDVNTTQCFVSSNPHDHHVGPITMVSYAPNAKLYATSSKDGSVKIWDGVSCRCIITFGKAHNGAEVSSVTFTRNSKYILTSGKDSTAKLWELATGNCMNIYAGATQHHHRTQAVFNQSEDYVLLPDEKHNSVYSWDARTGEKQKNLTTGHNNIIRCIYHASSIPAMVTCSDDFRARFWYTKGMADFKM</sequence>
<dbReference type="Gene3D" id="1.20.960.50">
    <property type="entry name" value="Cleavage stimulation factor subunit 1, dimerisation domain"/>
    <property type="match status" value="1"/>
</dbReference>
<dbReference type="InterPro" id="IPR001680">
    <property type="entry name" value="WD40_rpt"/>
</dbReference>
<reference evidence="9 10" key="1">
    <citation type="journal article" date="2008" name="Nature">
        <title>The Trichoplax genome and the nature of placozoans.</title>
        <authorList>
            <person name="Srivastava M."/>
            <person name="Begovic E."/>
            <person name="Chapman J."/>
            <person name="Putnam N.H."/>
            <person name="Hellsten U."/>
            <person name="Kawashima T."/>
            <person name="Kuo A."/>
            <person name="Mitros T."/>
            <person name="Salamov A."/>
            <person name="Carpenter M.L."/>
            <person name="Signorovitch A.Y."/>
            <person name="Moreno M.A."/>
            <person name="Kamm K."/>
            <person name="Grimwood J."/>
            <person name="Schmutz J."/>
            <person name="Shapiro H."/>
            <person name="Grigoriev I.V."/>
            <person name="Buss L.W."/>
            <person name="Schierwater B."/>
            <person name="Dellaporta S.L."/>
            <person name="Rokhsar D.S."/>
        </authorList>
    </citation>
    <scope>NUCLEOTIDE SEQUENCE [LARGE SCALE GENOMIC DNA]</scope>
    <source>
        <strain evidence="9 10">Grell-BS-1999</strain>
    </source>
</reference>
<dbReference type="PROSITE" id="PS50294">
    <property type="entry name" value="WD_REPEATS_REGION"/>
    <property type="match status" value="3"/>
</dbReference>
<dbReference type="InterPro" id="IPR036322">
    <property type="entry name" value="WD40_repeat_dom_sf"/>
</dbReference>
<keyword evidence="2 7" id="KW-0853">WD repeat</keyword>
<dbReference type="GO" id="GO:0031124">
    <property type="term" value="P:mRNA 3'-end processing"/>
    <property type="evidence" value="ECO:0007669"/>
    <property type="project" value="InterPro"/>
</dbReference>
<feature type="repeat" description="WD" evidence="7">
    <location>
        <begin position="248"/>
        <end position="280"/>
    </location>
</feature>
<dbReference type="FunFam" id="2.130.10.10:FF:000089">
    <property type="entry name" value="Cleavage stimulation factor subunit 1"/>
    <property type="match status" value="1"/>
</dbReference>
<evidence type="ECO:0000256" key="7">
    <source>
        <dbReference type="PROSITE-ProRule" id="PRU00221"/>
    </source>
</evidence>
<dbReference type="Pfam" id="PF00400">
    <property type="entry name" value="WD40"/>
    <property type="match status" value="6"/>
</dbReference>
<dbReference type="PROSITE" id="PS50082">
    <property type="entry name" value="WD_REPEATS_2"/>
    <property type="match status" value="5"/>
</dbReference>
<dbReference type="RefSeq" id="XP_002113420.1">
    <property type="nucleotide sequence ID" value="XM_002113384.1"/>
</dbReference>